<feature type="compositionally biased region" description="Basic and acidic residues" evidence="4">
    <location>
        <begin position="133"/>
        <end position="145"/>
    </location>
</feature>
<dbReference type="SUPFAM" id="SSF46689">
    <property type="entry name" value="Homeodomain-like"/>
    <property type="match status" value="1"/>
</dbReference>
<evidence type="ECO:0000256" key="1">
    <source>
        <dbReference type="ARBA" id="ARBA00004123"/>
    </source>
</evidence>
<dbReference type="Pfam" id="PF00249">
    <property type="entry name" value="Myb_DNA-binding"/>
    <property type="match status" value="1"/>
</dbReference>
<feature type="region of interest" description="Disordered" evidence="4">
    <location>
        <begin position="1"/>
        <end position="52"/>
    </location>
</feature>
<dbReference type="AlphaFoldDB" id="A0AA39V7U4"/>
<feature type="compositionally biased region" description="Polar residues" evidence="4">
    <location>
        <begin position="88"/>
        <end position="98"/>
    </location>
</feature>
<evidence type="ECO:0000256" key="2">
    <source>
        <dbReference type="ARBA" id="ARBA00023125"/>
    </source>
</evidence>
<dbReference type="GO" id="GO:0003700">
    <property type="term" value="F:DNA-binding transcription factor activity"/>
    <property type="evidence" value="ECO:0007669"/>
    <property type="project" value="TreeGrafter"/>
</dbReference>
<dbReference type="PROSITE" id="PS51294">
    <property type="entry name" value="HTH_MYB"/>
    <property type="match status" value="1"/>
</dbReference>
<evidence type="ECO:0008006" key="9">
    <source>
        <dbReference type="Google" id="ProtNLM"/>
    </source>
</evidence>
<dbReference type="PANTHER" id="PTHR46380">
    <property type="entry name" value="CYCLIN-D-BINDING MYB-LIKE TRANSCRIPTION FACTOR 1"/>
    <property type="match status" value="1"/>
</dbReference>
<evidence type="ECO:0000256" key="4">
    <source>
        <dbReference type="SAM" id="MobiDB-lite"/>
    </source>
</evidence>
<feature type="region of interest" description="Disordered" evidence="4">
    <location>
        <begin position="88"/>
        <end position="269"/>
    </location>
</feature>
<dbReference type="SMART" id="SM00717">
    <property type="entry name" value="SANT"/>
    <property type="match status" value="3"/>
</dbReference>
<evidence type="ECO:0000313" key="7">
    <source>
        <dbReference type="EMBL" id="KAK0517109.1"/>
    </source>
</evidence>
<dbReference type="InterPro" id="IPR017930">
    <property type="entry name" value="Myb_dom"/>
</dbReference>
<feature type="compositionally biased region" description="Basic residues" evidence="4">
    <location>
        <begin position="111"/>
        <end position="126"/>
    </location>
</feature>
<evidence type="ECO:0000259" key="5">
    <source>
        <dbReference type="PROSITE" id="PS50090"/>
    </source>
</evidence>
<comment type="caution">
    <text evidence="7">The sequence shown here is derived from an EMBL/GenBank/DDBJ whole genome shotgun (WGS) entry which is preliminary data.</text>
</comment>
<dbReference type="Gene3D" id="1.10.10.60">
    <property type="entry name" value="Homeodomain-like"/>
    <property type="match status" value="2"/>
</dbReference>
<keyword evidence="8" id="KW-1185">Reference proteome</keyword>
<dbReference type="EMBL" id="JAFEKC020000001">
    <property type="protein sequence ID" value="KAK0517109.1"/>
    <property type="molecule type" value="Genomic_DNA"/>
</dbReference>
<dbReference type="Proteomes" id="UP001166286">
    <property type="component" value="Unassembled WGS sequence"/>
</dbReference>
<feature type="region of interest" description="Disordered" evidence="4">
    <location>
        <begin position="416"/>
        <end position="468"/>
    </location>
</feature>
<feature type="compositionally biased region" description="Basic and acidic residues" evidence="4">
    <location>
        <begin position="924"/>
        <end position="939"/>
    </location>
</feature>
<dbReference type="PROSITE" id="PS50090">
    <property type="entry name" value="MYB_LIKE"/>
    <property type="match status" value="1"/>
</dbReference>
<comment type="subcellular location">
    <subcellularLocation>
        <location evidence="1">Nucleus</location>
    </subcellularLocation>
</comment>
<gene>
    <name evidence="7" type="ORF">JMJ35_000264</name>
</gene>
<accession>A0AA39V7U4</accession>
<feature type="compositionally biased region" description="Basic and acidic residues" evidence="4">
    <location>
        <begin position="440"/>
        <end position="451"/>
    </location>
</feature>
<keyword evidence="3" id="KW-0539">Nucleus</keyword>
<keyword evidence="2" id="KW-0238">DNA-binding</keyword>
<sequence>MAPPMGLTSSQLQSSPAEAAAIGSHTRKRDKNRKAELSNERISDVSDDMNGASDYESAQALLQLSTAPFEVNGVIDDNFAASQQLIAESSPVRSSKVSNGRAPVAASSQKVKNRKKHDKKHKKQKGNHSILSDSREYGEHNERTTHTPSTPPGQILRSSPSPDRPFISQPTQALDDIATDDEDVTALMQEYEQESRRSQHPEASDHDIYSLSQQSMDAADDQGYGQPMYSAYHQPKQVYPSPEASGKSKKRKRRPTPTRGQEGDKQQLLENGIGQYAPLLEFTNVEESLTNELGLADWLGLHQDDDMPIDPELHSMSALQPSVDLSQLGNGDVHASQRKKKRTMPGASARPSKRRRTKDSLGASTAKAPYYSAYNVGHDEGDMQDRILPGLEDMQRQTSPELGQPLMADIAHRSLEFLSDRPPRGQTSERKKKASSPNEDGNRISKEDPVGKKNRSSQKSISDKGGPYTAAEAEKLDRFRHAYCEANNMSVEQFNNHIQSSMRGNPTATEIFNECHEVLPYRPRMSVQKYCRRHFHNFQRGTWSAEDDEMLKHAVAEKGNNWKAISEMVGRMADDCRDRYRNYVHNSENRNREQWTNEEVQSFCSAIMYCMQAMKDERRQTRIEKYGEDGSDTESGSDQELDDMKLVNWQVVSDRMGGMRSRLQCIFKWSQLKTKQQKDLLLKYRDASAFEERKSTTKNPWRRRRALEKVANMKIGDQHALLRAIVDSGATTEGNIPWKSIGDEDFRSMWNSTDKKEAWSKMKRHVAGAESMDYREVANEIISRILTIAKDDLGDRWDPEVHGDVNAKKRKKRKDAGKKRKDEGKQKEDEEEQLGKDGEKARKKRKQSAPRKSDLFVNDSDDEIPDSTNEPQNQNRYDALPRSDTAGTANGAHSDDASATEDDEVAAEGGAADEDEEADSLLEEQFHENEEPMVDRDINPELASQILLLQKA</sequence>
<evidence type="ECO:0000313" key="8">
    <source>
        <dbReference type="Proteomes" id="UP001166286"/>
    </source>
</evidence>
<dbReference type="GO" id="GO:0005634">
    <property type="term" value="C:nucleus"/>
    <property type="evidence" value="ECO:0007669"/>
    <property type="project" value="UniProtKB-SubCell"/>
</dbReference>
<organism evidence="7 8">
    <name type="scientific">Cladonia borealis</name>
    <dbReference type="NCBI Taxonomy" id="184061"/>
    <lineage>
        <taxon>Eukaryota</taxon>
        <taxon>Fungi</taxon>
        <taxon>Dikarya</taxon>
        <taxon>Ascomycota</taxon>
        <taxon>Pezizomycotina</taxon>
        <taxon>Lecanoromycetes</taxon>
        <taxon>OSLEUM clade</taxon>
        <taxon>Lecanoromycetidae</taxon>
        <taxon>Lecanorales</taxon>
        <taxon>Lecanorineae</taxon>
        <taxon>Cladoniaceae</taxon>
        <taxon>Cladonia</taxon>
    </lineage>
</organism>
<dbReference type="GO" id="GO:0000976">
    <property type="term" value="F:transcription cis-regulatory region binding"/>
    <property type="evidence" value="ECO:0007669"/>
    <property type="project" value="TreeGrafter"/>
</dbReference>
<dbReference type="CDD" id="cd00167">
    <property type="entry name" value="SANT"/>
    <property type="match status" value="1"/>
</dbReference>
<feature type="compositionally biased region" description="Basic and acidic residues" evidence="4">
    <location>
        <begin position="416"/>
        <end position="429"/>
    </location>
</feature>
<feature type="compositionally biased region" description="Basic and acidic residues" evidence="4">
    <location>
        <begin position="193"/>
        <end position="208"/>
    </location>
</feature>
<feature type="compositionally biased region" description="Basic and acidic residues" evidence="4">
    <location>
        <begin position="820"/>
        <end position="840"/>
    </location>
</feature>
<feature type="region of interest" description="Disordered" evidence="4">
    <location>
        <begin position="323"/>
        <end position="365"/>
    </location>
</feature>
<feature type="compositionally biased region" description="Acidic residues" evidence="4">
    <location>
        <begin position="898"/>
        <end position="922"/>
    </location>
</feature>
<feature type="domain" description="Myb-like" evidence="5">
    <location>
        <begin position="535"/>
        <end position="584"/>
    </location>
</feature>
<evidence type="ECO:0000256" key="3">
    <source>
        <dbReference type="ARBA" id="ARBA00023242"/>
    </source>
</evidence>
<name>A0AA39V7U4_9LECA</name>
<feature type="region of interest" description="Disordered" evidence="4">
    <location>
        <begin position="794"/>
        <end position="939"/>
    </location>
</feature>
<dbReference type="InterPro" id="IPR051651">
    <property type="entry name" value="DMTF1_DNA-bind_reg"/>
</dbReference>
<protein>
    <recommendedName>
        <fullName evidence="9">DNA-binding protein REB1</fullName>
    </recommendedName>
</protein>
<feature type="compositionally biased region" description="Basic and acidic residues" evidence="4">
    <location>
        <begin position="794"/>
        <end position="807"/>
    </location>
</feature>
<dbReference type="InterPro" id="IPR009057">
    <property type="entry name" value="Homeodomain-like_sf"/>
</dbReference>
<feature type="domain" description="HTH myb-type" evidence="6">
    <location>
        <begin position="537"/>
        <end position="588"/>
    </location>
</feature>
<feature type="compositionally biased region" description="Basic residues" evidence="4">
    <location>
        <begin position="808"/>
        <end position="819"/>
    </location>
</feature>
<proteinExistence type="predicted"/>
<feature type="compositionally biased region" description="Polar residues" evidence="4">
    <location>
        <begin position="7"/>
        <end position="16"/>
    </location>
</feature>
<reference evidence="7" key="1">
    <citation type="submission" date="2023-03" db="EMBL/GenBank/DDBJ databases">
        <title>Complete genome of Cladonia borealis.</title>
        <authorList>
            <person name="Park H."/>
        </authorList>
    </citation>
    <scope>NUCLEOTIDE SEQUENCE</scope>
    <source>
        <strain evidence="7">ANT050790</strain>
    </source>
</reference>
<evidence type="ECO:0000259" key="6">
    <source>
        <dbReference type="PROSITE" id="PS51294"/>
    </source>
</evidence>
<feature type="compositionally biased region" description="Basic residues" evidence="4">
    <location>
        <begin position="247"/>
        <end position="256"/>
    </location>
</feature>
<feature type="compositionally biased region" description="Polar residues" evidence="4">
    <location>
        <begin position="866"/>
        <end position="876"/>
    </location>
</feature>
<dbReference type="PANTHER" id="PTHR46380:SF2">
    <property type="entry name" value="CYCLIN-D-BINDING MYB-LIKE TRANSCRIPTION FACTOR 1"/>
    <property type="match status" value="1"/>
</dbReference>
<feature type="compositionally biased region" description="Basic and acidic residues" evidence="4">
    <location>
        <begin position="33"/>
        <end position="44"/>
    </location>
</feature>
<dbReference type="InterPro" id="IPR001005">
    <property type="entry name" value="SANT/Myb"/>
</dbReference>